<keyword evidence="7" id="KW-1185">Reference proteome</keyword>
<feature type="region of interest" description="Disordered" evidence="4">
    <location>
        <begin position="186"/>
        <end position="208"/>
    </location>
</feature>
<dbReference type="PANTHER" id="PTHR46622:SF1">
    <property type="entry name" value="DNA-DEPENDENT METALLOPROTEASE WSS1"/>
    <property type="match status" value="1"/>
</dbReference>
<evidence type="ECO:0000256" key="2">
    <source>
        <dbReference type="ARBA" id="ARBA00022771"/>
    </source>
</evidence>
<protein>
    <recommendedName>
        <fullName evidence="5">WLM domain-containing protein</fullName>
    </recommendedName>
</protein>
<evidence type="ECO:0000313" key="6">
    <source>
        <dbReference type="EMBL" id="KAL1303698.1"/>
    </source>
</evidence>
<feature type="compositionally biased region" description="Basic and acidic residues" evidence="4">
    <location>
        <begin position="290"/>
        <end position="303"/>
    </location>
</feature>
<dbReference type="InterPro" id="IPR001876">
    <property type="entry name" value="Znf_RanBP2"/>
</dbReference>
<feature type="domain" description="WLM" evidence="5">
    <location>
        <begin position="23"/>
        <end position="220"/>
    </location>
</feature>
<dbReference type="PROSITE" id="PS01358">
    <property type="entry name" value="ZF_RANBP2_1"/>
    <property type="match status" value="1"/>
</dbReference>
<evidence type="ECO:0000256" key="4">
    <source>
        <dbReference type="SAM" id="MobiDB-lite"/>
    </source>
</evidence>
<dbReference type="Proteomes" id="UP001562354">
    <property type="component" value="Unassembled WGS sequence"/>
</dbReference>
<dbReference type="Gene3D" id="2.30.30.380">
    <property type="entry name" value="Zn-finger domain of Sec23/24"/>
    <property type="match status" value="1"/>
</dbReference>
<dbReference type="InterPro" id="IPR013536">
    <property type="entry name" value="WLM_dom"/>
</dbReference>
<feature type="region of interest" description="Disordered" evidence="4">
    <location>
        <begin position="277"/>
        <end position="405"/>
    </location>
</feature>
<dbReference type="InterPro" id="IPR053000">
    <property type="entry name" value="WSS1-like_metalloprotease"/>
</dbReference>
<keyword evidence="2" id="KW-0863">Zinc-finger</keyword>
<comment type="caution">
    <text evidence="6">The sequence shown here is derived from an EMBL/GenBank/DDBJ whole genome shotgun (WGS) entry which is preliminary data.</text>
</comment>
<reference evidence="6 7" key="1">
    <citation type="submission" date="2024-07" db="EMBL/GenBank/DDBJ databases">
        <title>Draft sequence of the Neodothiora populina.</title>
        <authorList>
            <person name="Drown D.D."/>
            <person name="Schuette U.S."/>
            <person name="Buechlein A.B."/>
            <person name="Rusch D.R."/>
            <person name="Winton L.W."/>
            <person name="Adams G.A."/>
        </authorList>
    </citation>
    <scope>NUCLEOTIDE SEQUENCE [LARGE SCALE GENOMIC DNA]</scope>
    <source>
        <strain evidence="6 7">CPC 39397</strain>
    </source>
</reference>
<evidence type="ECO:0000256" key="3">
    <source>
        <dbReference type="ARBA" id="ARBA00022833"/>
    </source>
</evidence>
<keyword evidence="1" id="KW-0479">Metal-binding</keyword>
<keyword evidence="3" id="KW-0862">Zinc</keyword>
<sequence length="493" mass="55270">MHPSRHTSQWATGPSTHSKTYASSLQETDALFHSYEHLRGVPSHEEGLDRLRKIASMVKPIMRKRGWQVSVLTEFLPENANLLGLNINRGYKICVRLRYNHALGTFLPFEQTLDTMLHELSHIVWGAHDANFHALWDELRNEHETLLTRGYTGEGFLSKGSRLGGGRVPPHSELRRLARANAEKRRVLQKSSGQRVGGAPLHRGSDTRQVIAEAAQRRNTIDRGCASGTADAGRIADHASHQTFKTKAEEDDANDRAIAEALLELMEEDEMKKTIGTFTSPPSEGGLSWHPDRGLYSEVDSRPDSTMTEEEQMKWALQESIKSGQASPIDTHPSQHQPDNSKRMSSRLIHRPDLPAAKRSKSRIDTSNVLRFRNPDVLQEKSSPADAQPDLIDLTDEQDSTPQSAGTTDTWTCEICTCINPLQFLACDACTVERPIYLSKKTAPPAVRMKPVAQTQKTPQSKEELGWYCRECATFMEHKWWTCSGCGLMKDTS</sequence>
<dbReference type="PROSITE" id="PS51397">
    <property type="entry name" value="WLM"/>
    <property type="match status" value="1"/>
</dbReference>
<evidence type="ECO:0000256" key="1">
    <source>
        <dbReference type="ARBA" id="ARBA00022723"/>
    </source>
</evidence>
<dbReference type="Pfam" id="PF08325">
    <property type="entry name" value="WLM"/>
    <property type="match status" value="1"/>
</dbReference>
<feature type="region of interest" description="Disordered" evidence="4">
    <location>
        <begin position="222"/>
        <end position="252"/>
    </location>
</feature>
<accession>A0ABR3PCL2</accession>
<dbReference type="EMBL" id="JBFMKM010000010">
    <property type="protein sequence ID" value="KAL1303698.1"/>
    <property type="molecule type" value="Genomic_DNA"/>
</dbReference>
<evidence type="ECO:0000259" key="5">
    <source>
        <dbReference type="PROSITE" id="PS51397"/>
    </source>
</evidence>
<name>A0ABR3PCL2_9PEZI</name>
<dbReference type="RefSeq" id="XP_069199973.1">
    <property type="nucleotide sequence ID" value="XM_069347102.1"/>
</dbReference>
<proteinExistence type="predicted"/>
<evidence type="ECO:0000313" key="7">
    <source>
        <dbReference type="Proteomes" id="UP001562354"/>
    </source>
</evidence>
<dbReference type="PANTHER" id="PTHR46622">
    <property type="entry name" value="DNA-DEPENDENT METALLOPROTEASE WSS1"/>
    <property type="match status" value="1"/>
</dbReference>
<feature type="compositionally biased region" description="Polar residues" evidence="4">
    <location>
        <begin position="320"/>
        <end position="338"/>
    </location>
</feature>
<organism evidence="6 7">
    <name type="scientific">Neodothiora populina</name>
    <dbReference type="NCBI Taxonomy" id="2781224"/>
    <lineage>
        <taxon>Eukaryota</taxon>
        <taxon>Fungi</taxon>
        <taxon>Dikarya</taxon>
        <taxon>Ascomycota</taxon>
        <taxon>Pezizomycotina</taxon>
        <taxon>Dothideomycetes</taxon>
        <taxon>Dothideomycetidae</taxon>
        <taxon>Dothideales</taxon>
        <taxon>Dothioraceae</taxon>
        <taxon>Neodothiora</taxon>
    </lineage>
</organism>
<gene>
    <name evidence="6" type="ORF">AAFC00_007050</name>
</gene>
<dbReference type="GeneID" id="95980749"/>